<reference evidence="3" key="1">
    <citation type="submission" date="2015-07" db="EMBL/GenBank/DDBJ databases">
        <title>Draft genome sequence of Streptomyces sp. CMAA 1322, a bacterium isolated from Caatinga biome, from dry forest semiarid of Brazil.</title>
        <authorList>
            <person name="Santos S.N."/>
            <person name="Gacesa R."/>
            <person name="Taketani R.G."/>
            <person name="Long P.F."/>
            <person name="Melo I.S."/>
        </authorList>
    </citation>
    <scope>NUCLEOTIDE SEQUENCE [LARGE SCALE GENOMIC DNA]</scope>
    <source>
        <strain evidence="3">CMAA 1322</strain>
    </source>
</reference>
<dbReference type="NCBIfam" id="NF038391">
    <property type="entry name" value="streptophobe"/>
    <property type="match status" value="1"/>
</dbReference>
<evidence type="ECO:0000313" key="3">
    <source>
        <dbReference type="Proteomes" id="UP000037288"/>
    </source>
</evidence>
<feature type="transmembrane region" description="Helical" evidence="1">
    <location>
        <begin position="174"/>
        <end position="194"/>
    </location>
</feature>
<keyword evidence="1" id="KW-0812">Transmembrane</keyword>
<dbReference type="RefSeq" id="WP_049714680.1">
    <property type="nucleotide sequence ID" value="NZ_LFXA01000002.1"/>
</dbReference>
<keyword evidence="1" id="KW-0472">Membrane</keyword>
<feature type="transmembrane region" description="Helical" evidence="1">
    <location>
        <begin position="245"/>
        <end position="267"/>
    </location>
</feature>
<protein>
    <recommendedName>
        <fullName evidence="4">Integral membrane protein</fullName>
    </recommendedName>
</protein>
<dbReference type="AlphaFoldDB" id="A0A0K9XMK8"/>
<proteinExistence type="predicted"/>
<organism evidence="2 3">
    <name type="scientific">Streptomyces caatingaensis</name>
    <dbReference type="NCBI Taxonomy" id="1678637"/>
    <lineage>
        <taxon>Bacteria</taxon>
        <taxon>Bacillati</taxon>
        <taxon>Actinomycetota</taxon>
        <taxon>Actinomycetes</taxon>
        <taxon>Kitasatosporales</taxon>
        <taxon>Streptomycetaceae</taxon>
        <taxon>Streptomyces</taxon>
    </lineage>
</organism>
<feature type="transmembrane region" description="Helical" evidence="1">
    <location>
        <begin position="82"/>
        <end position="100"/>
    </location>
</feature>
<comment type="caution">
    <text evidence="2">The sequence shown here is derived from an EMBL/GenBank/DDBJ whole genome shotgun (WGS) entry which is preliminary data.</text>
</comment>
<dbReference type="STRING" id="1678637.AC230_05080"/>
<feature type="transmembrane region" description="Helical" evidence="1">
    <location>
        <begin position="341"/>
        <end position="366"/>
    </location>
</feature>
<evidence type="ECO:0000256" key="1">
    <source>
        <dbReference type="SAM" id="Phobius"/>
    </source>
</evidence>
<name>A0A0K9XMK8_9ACTN</name>
<keyword evidence="1" id="KW-1133">Transmembrane helix</keyword>
<dbReference type="EMBL" id="LFXA01000002">
    <property type="protein sequence ID" value="KNB53942.1"/>
    <property type="molecule type" value="Genomic_DNA"/>
</dbReference>
<feature type="transmembrane region" description="Helical" evidence="1">
    <location>
        <begin position="120"/>
        <end position="138"/>
    </location>
</feature>
<feature type="transmembrane region" description="Helical" evidence="1">
    <location>
        <begin position="386"/>
        <end position="412"/>
    </location>
</feature>
<sequence>MNPPTPLLRPSPRAWAEALAVVAAALAAMGAVAALGLWAAGAAGLPSGAFPAVLAATVASAVGGTVEVTAGAGLLGRTGATLAAVPLSVTLAGALAAGAALLRPPRHGPPSGPAELPARAARATVLWLLALLGIARAGRHTFRVGLGSSLLDELGEVLGAQPTAGFRADVGTTLGWGLVWLLAVSAVAVCVSRRTPLPAPLMRLREAAGPAVRAVSGLLLGYVLLGLAVGLAVPAAHGHPARTAAVLLLGLPNLAWLALGVGLGGAWEGGVPGAGIGLPVPPALAAVLREGGGADATVDLASLSRHDGRAWVLVAVAAVALAAAGFLTARAFPAPLWRQGVRLAVGLAAGLWAAGAATGLSARYGLSLLGIGELGTFGQAVRLRALLPRLCGLGALWGLVAGVLGGLAARVVPGGGRGGRMRGTGPGRPGRG</sequence>
<feature type="transmembrane region" description="Helical" evidence="1">
    <location>
        <begin position="52"/>
        <end position="75"/>
    </location>
</feature>
<evidence type="ECO:0000313" key="2">
    <source>
        <dbReference type="EMBL" id="KNB53942.1"/>
    </source>
</evidence>
<feature type="transmembrane region" description="Helical" evidence="1">
    <location>
        <begin position="214"/>
        <end position="233"/>
    </location>
</feature>
<dbReference type="Proteomes" id="UP000037288">
    <property type="component" value="Unassembled WGS sequence"/>
</dbReference>
<dbReference type="PATRIC" id="fig|1678637.3.peg.1107"/>
<accession>A0A0K9XMK8</accession>
<feature type="transmembrane region" description="Helical" evidence="1">
    <location>
        <begin position="310"/>
        <end position="329"/>
    </location>
</feature>
<keyword evidence="3" id="KW-1185">Reference proteome</keyword>
<dbReference type="InterPro" id="IPR047724">
    <property type="entry name" value="Streptophobe"/>
</dbReference>
<gene>
    <name evidence="2" type="ORF">AC230_05080</name>
</gene>
<dbReference type="OrthoDB" id="3872592at2"/>
<evidence type="ECO:0008006" key="4">
    <source>
        <dbReference type="Google" id="ProtNLM"/>
    </source>
</evidence>